<organism evidence="1">
    <name type="scientific">Arion vulgaris</name>
    <dbReference type="NCBI Taxonomy" id="1028688"/>
    <lineage>
        <taxon>Eukaryota</taxon>
        <taxon>Metazoa</taxon>
        <taxon>Spiralia</taxon>
        <taxon>Lophotrochozoa</taxon>
        <taxon>Mollusca</taxon>
        <taxon>Gastropoda</taxon>
        <taxon>Heterobranchia</taxon>
        <taxon>Euthyneura</taxon>
        <taxon>Panpulmonata</taxon>
        <taxon>Eupulmonata</taxon>
        <taxon>Stylommatophora</taxon>
        <taxon>Helicina</taxon>
        <taxon>Arionoidea</taxon>
        <taxon>Arionidae</taxon>
        <taxon>Arion</taxon>
    </lineage>
</organism>
<name>A0A0B7AWV2_9EUPU</name>
<dbReference type="EMBL" id="HACG01037530">
    <property type="protein sequence ID" value="CEK84395.1"/>
    <property type="molecule type" value="Transcribed_RNA"/>
</dbReference>
<evidence type="ECO:0000313" key="1">
    <source>
        <dbReference type="EMBL" id="CEK84395.1"/>
    </source>
</evidence>
<dbReference type="AlphaFoldDB" id="A0A0B7AWV2"/>
<feature type="non-terminal residue" evidence="1">
    <location>
        <position position="74"/>
    </location>
</feature>
<protein>
    <submittedName>
        <fullName evidence="1">Uncharacterized protein</fullName>
    </submittedName>
</protein>
<gene>
    <name evidence="1" type="primary">ORF142481</name>
</gene>
<reference evidence="1" key="1">
    <citation type="submission" date="2014-12" db="EMBL/GenBank/DDBJ databases">
        <title>Insight into the proteome of Arion vulgaris.</title>
        <authorList>
            <person name="Aradska J."/>
            <person name="Bulat T."/>
            <person name="Smidak R."/>
            <person name="Sarate P."/>
            <person name="Gangsoo J."/>
            <person name="Sialana F."/>
            <person name="Bilban M."/>
            <person name="Lubec G."/>
        </authorList>
    </citation>
    <scope>NUCLEOTIDE SEQUENCE</scope>
    <source>
        <tissue evidence="1">Skin</tissue>
    </source>
</reference>
<proteinExistence type="predicted"/>
<accession>A0A0B7AWV2</accession>
<sequence length="74" mass="8433">MTQMIHITFIFIPGQIGVKNNERADRLVDTAVIVEGGAADRSDIINTIREDEFNDFLYRHNKSMPLSRVKMKPG</sequence>